<dbReference type="SUPFAM" id="SSF54909">
    <property type="entry name" value="Dimeric alpha+beta barrel"/>
    <property type="match status" value="1"/>
</dbReference>
<dbReference type="Pfam" id="PF03795">
    <property type="entry name" value="YCII"/>
    <property type="match status" value="1"/>
</dbReference>
<dbReference type="InterPro" id="IPR005545">
    <property type="entry name" value="YCII"/>
</dbReference>
<evidence type="ECO:0000313" key="3">
    <source>
        <dbReference type="EMBL" id="MBB6502211.1"/>
    </source>
</evidence>
<dbReference type="PANTHER" id="PTHR37828">
    <property type="entry name" value="GSR2449 PROTEIN"/>
    <property type="match status" value="1"/>
</dbReference>
<evidence type="ECO:0000259" key="2">
    <source>
        <dbReference type="Pfam" id="PF03795"/>
    </source>
</evidence>
<gene>
    <name evidence="3" type="ORF">HDF25_004388</name>
</gene>
<dbReference type="Proteomes" id="UP000521017">
    <property type="component" value="Unassembled WGS sequence"/>
</dbReference>
<accession>A0A7X0J9H4</accession>
<dbReference type="PANTHER" id="PTHR37828:SF1">
    <property type="entry name" value="YCII-RELATED DOMAIN-CONTAINING PROTEIN"/>
    <property type="match status" value="1"/>
</dbReference>
<protein>
    <submittedName>
        <fullName evidence="3">Uncharacterized protein YciI</fullName>
    </submittedName>
</protein>
<sequence>MFIISITYKVSIELIETQLAAHVDFLKAQYALGNFILSGRKEPRIGGVILSNLTSRDQLEEILAEDPFKKNDFGHYQVIEFKPTLAAADLNFLIGT</sequence>
<proteinExistence type="inferred from homology"/>
<comment type="caution">
    <text evidence="3">The sequence shown here is derived from an EMBL/GenBank/DDBJ whole genome shotgun (WGS) entry which is preliminary data.</text>
</comment>
<comment type="similarity">
    <text evidence="1">Belongs to the YciI family.</text>
</comment>
<evidence type="ECO:0000313" key="4">
    <source>
        <dbReference type="Proteomes" id="UP000521017"/>
    </source>
</evidence>
<organism evidence="3 4">
    <name type="scientific">Pedobacter cryoconitis</name>
    <dbReference type="NCBI Taxonomy" id="188932"/>
    <lineage>
        <taxon>Bacteria</taxon>
        <taxon>Pseudomonadati</taxon>
        <taxon>Bacteroidota</taxon>
        <taxon>Sphingobacteriia</taxon>
        <taxon>Sphingobacteriales</taxon>
        <taxon>Sphingobacteriaceae</taxon>
        <taxon>Pedobacter</taxon>
    </lineage>
</organism>
<dbReference type="InterPro" id="IPR011008">
    <property type="entry name" value="Dimeric_a/b-barrel"/>
</dbReference>
<dbReference type="Gene3D" id="3.30.70.1060">
    <property type="entry name" value="Dimeric alpha+beta barrel"/>
    <property type="match status" value="1"/>
</dbReference>
<dbReference type="EMBL" id="JACHCC010000012">
    <property type="protein sequence ID" value="MBB6502211.1"/>
    <property type="molecule type" value="Genomic_DNA"/>
</dbReference>
<feature type="domain" description="YCII-related" evidence="2">
    <location>
        <begin position="11"/>
        <end position="82"/>
    </location>
</feature>
<name>A0A7X0J9H4_9SPHI</name>
<dbReference type="AlphaFoldDB" id="A0A7X0J9H4"/>
<evidence type="ECO:0000256" key="1">
    <source>
        <dbReference type="ARBA" id="ARBA00007689"/>
    </source>
</evidence>
<reference evidence="3 4" key="1">
    <citation type="submission" date="2020-08" db="EMBL/GenBank/DDBJ databases">
        <title>Genomic Encyclopedia of Type Strains, Phase IV (KMG-V): Genome sequencing to study the core and pangenomes of soil and plant-associated prokaryotes.</title>
        <authorList>
            <person name="Whitman W."/>
        </authorList>
    </citation>
    <scope>NUCLEOTIDE SEQUENCE [LARGE SCALE GENOMIC DNA]</scope>
    <source>
        <strain evidence="3 4">M2T3</strain>
    </source>
</reference>
<dbReference type="RefSeq" id="WP_184628464.1">
    <property type="nucleotide sequence ID" value="NZ_JACHCC010000012.1"/>
</dbReference>